<evidence type="ECO:0000256" key="2">
    <source>
        <dbReference type="ARBA" id="ARBA00012438"/>
    </source>
</evidence>
<feature type="domain" description="PAS" evidence="7">
    <location>
        <begin position="163"/>
        <end position="233"/>
    </location>
</feature>
<dbReference type="Gene3D" id="3.30.565.10">
    <property type="entry name" value="Histidine kinase-like ATPase, C-terminal domain"/>
    <property type="match status" value="1"/>
</dbReference>
<comment type="caution">
    <text evidence="9">The sequence shown here is derived from an EMBL/GenBank/DDBJ whole genome shotgun (WGS) entry which is preliminary data.</text>
</comment>
<comment type="catalytic activity">
    <reaction evidence="1">
        <text>ATP + protein L-histidine = ADP + protein N-phospho-L-histidine.</text>
        <dbReference type="EC" id="2.7.13.3"/>
    </reaction>
</comment>
<gene>
    <name evidence="9" type="primary">rcsC_33</name>
    <name evidence="9" type="ORF">DYBT9623_05299</name>
</gene>
<feature type="domain" description="PAC" evidence="8">
    <location>
        <begin position="749"/>
        <end position="803"/>
    </location>
</feature>
<dbReference type="CDD" id="cd16922">
    <property type="entry name" value="HATPase_EvgS-ArcB-TorS-like"/>
    <property type="match status" value="1"/>
</dbReference>
<dbReference type="InterPro" id="IPR005467">
    <property type="entry name" value="His_kinase_dom"/>
</dbReference>
<evidence type="ECO:0000256" key="5">
    <source>
        <dbReference type="ARBA" id="ARBA00022777"/>
    </source>
</evidence>
<dbReference type="SUPFAM" id="SSF55874">
    <property type="entry name" value="ATPase domain of HSP90 chaperone/DNA topoisomerase II/histidine kinase"/>
    <property type="match status" value="1"/>
</dbReference>
<dbReference type="InterPro" id="IPR003661">
    <property type="entry name" value="HisK_dim/P_dom"/>
</dbReference>
<dbReference type="InterPro" id="IPR000014">
    <property type="entry name" value="PAS"/>
</dbReference>
<dbReference type="Pfam" id="PF02518">
    <property type="entry name" value="HATPase_c"/>
    <property type="match status" value="1"/>
</dbReference>
<protein>
    <recommendedName>
        <fullName evidence="2">histidine kinase</fullName>
        <ecNumber evidence="2">2.7.13.3</ecNumber>
    </recommendedName>
</protein>
<dbReference type="InterPro" id="IPR013656">
    <property type="entry name" value="PAS_4"/>
</dbReference>
<dbReference type="SMART" id="SM00091">
    <property type="entry name" value="PAS"/>
    <property type="match status" value="4"/>
</dbReference>
<evidence type="ECO:0000259" key="6">
    <source>
        <dbReference type="PROSITE" id="PS50109"/>
    </source>
</evidence>
<dbReference type="InterPro" id="IPR035965">
    <property type="entry name" value="PAS-like_dom_sf"/>
</dbReference>
<dbReference type="Pfam" id="PF13426">
    <property type="entry name" value="PAS_9"/>
    <property type="match status" value="1"/>
</dbReference>
<dbReference type="Gene3D" id="3.30.450.20">
    <property type="entry name" value="PAS domain"/>
    <property type="match status" value="5"/>
</dbReference>
<feature type="domain" description="PAC" evidence="8">
    <location>
        <begin position="357"/>
        <end position="408"/>
    </location>
</feature>
<dbReference type="InterPro" id="IPR004358">
    <property type="entry name" value="Sig_transdc_His_kin-like_C"/>
</dbReference>
<dbReference type="SMART" id="SM00086">
    <property type="entry name" value="PAC"/>
    <property type="match status" value="5"/>
</dbReference>
<dbReference type="Pfam" id="PF08447">
    <property type="entry name" value="PAS_3"/>
    <property type="match status" value="1"/>
</dbReference>
<dbReference type="SMART" id="SM00388">
    <property type="entry name" value="HisKA"/>
    <property type="match status" value="1"/>
</dbReference>
<dbReference type="PROSITE" id="PS50112">
    <property type="entry name" value="PAS"/>
    <property type="match status" value="3"/>
</dbReference>
<reference evidence="9 10" key="1">
    <citation type="submission" date="2021-04" db="EMBL/GenBank/DDBJ databases">
        <authorList>
            <person name="Rodrigo-Torres L."/>
            <person name="Arahal R. D."/>
            <person name="Lucena T."/>
        </authorList>
    </citation>
    <scope>NUCLEOTIDE SEQUENCE [LARGE SCALE GENOMIC DNA]</scope>
    <source>
        <strain evidence="9 10">CECT 9623</strain>
    </source>
</reference>
<dbReference type="CDD" id="cd00130">
    <property type="entry name" value="PAS"/>
    <property type="match status" value="3"/>
</dbReference>
<sequence>MKKEKQPNHGSLLYELGTDKQRIHSKYYDDCCRLAVLITNLSGALILIKEGDAQLLAGQHGHQLDPGTQSKLFYDLTTAIDAGSEISYAQSVDGLQNASVPNEPAATHFFAGFPLKNDLGIIIGSFWVLDTNPAGLDEQHREALRLLSVQIQEKIVSESELSELRNFEKLFFQSEDLICVAGTDGMFRRINPSFKKLLGWQDQQMLETSYFDLIHPDDIAPTQQQIQKMQSGATVTGFVNRFRAMDGTYFYLQWTVSPEPGSGNLFAVGRNITLQKKQQEDLLASEESFRSFFENSLGLMCTHSPGGTIITVNAAGAGLLGYSPSELQGTNLGDIIPEEHRPQFESYLAQVLLEGQSQGLMTTLHKDGSLRIFSYRNTVAKNAAGETYVIGNSIDVTESHQMQRQLSKTQQLLLQTSRVAKIGGWEMDIATGQVYWSQVTRELHQVSPGFQPTLENALGFYNEGENRDKILEAVHQAIQGRGCYDLELQIRTARGNDLWVRAIGNAEFVDGKCVRLYGTFQDIDARIQNESQVANSRKLFSDVLDAASEVSIIATDQHGIISVFNKGAQKLLGHASHELIGKHSLTLLLLDQQLSQRGEQLSQIYNEPIHGFRALVHTAELAGSESREWTYVSKDNLPIPVQLAVTVIRDVDNLVTGYLAIATDLSQIRKAQQDLVRERAILMAFVENTPAAVAMFDCQVKFLAYSQRWVQDYRLAGQSLIGVSIYDVFPQIKENWKDIHQRGLNGEILRSEQHLWQPAGSLKQRYLNWEVRPWYLDEGQIGGIMIFTQDVTESVQQRAELQQARITSEQASQAKSEFLANMSHEIRTPLNGVIGFLDLILKTDLAPTQKQYLDIANQSANTLLATINDILDFSKIEAGKLELDIHKTDLQQLLMQSADIVSFPVQKKGVEMLLNIPAELPRFEWIDEIRLKQVLINLLGNATKFTDHGEIELKVEIQGYDPQKSDQLHCRFSVRDTGIGIATGKQNKIFSAFSQADSTTTKKYGGTGLGLTISNKLLDMMGSRLQLSSAEGEGSTFFFDLSMRAEQGTPLSWRDRP</sequence>
<dbReference type="SUPFAM" id="SSF47384">
    <property type="entry name" value="Homodimeric domain of signal transducing histidine kinase"/>
    <property type="match status" value="1"/>
</dbReference>
<dbReference type="PROSITE" id="PS50109">
    <property type="entry name" value="HIS_KIN"/>
    <property type="match status" value="1"/>
</dbReference>
<dbReference type="GO" id="GO:0004673">
    <property type="term" value="F:protein histidine kinase activity"/>
    <property type="evidence" value="ECO:0007669"/>
    <property type="project" value="UniProtKB-EC"/>
</dbReference>
<dbReference type="CDD" id="cd00082">
    <property type="entry name" value="HisKA"/>
    <property type="match status" value="1"/>
</dbReference>
<organism evidence="9 10">
    <name type="scientific">Dyadobacter linearis</name>
    <dbReference type="NCBI Taxonomy" id="2823330"/>
    <lineage>
        <taxon>Bacteria</taxon>
        <taxon>Pseudomonadati</taxon>
        <taxon>Bacteroidota</taxon>
        <taxon>Cytophagia</taxon>
        <taxon>Cytophagales</taxon>
        <taxon>Spirosomataceae</taxon>
        <taxon>Dyadobacter</taxon>
    </lineage>
</organism>
<feature type="domain" description="PAC" evidence="8">
    <location>
        <begin position="625"/>
        <end position="677"/>
    </location>
</feature>
<dbReference type="PRINTS" id="PR00344">
    <property type="entry name" value="BCTRLSENSOR"/>
</dbReference>
<evidence type="ECO:0000256" key="4">
    <source>
        <dbReference type="ARBA" id="ARBA00022679"/>
    </source>
</evidence>
<evidence type="ECO:0000256" key="3">
    <source>
        <dbReference type="ARBA" id="ARBA00022553"/>
    </source>
</evidence>
<dbReference type="EC" id="2.7.13.3" evidence="2"/>
<keyword evidence="5 9" id="KW-0418">Kinase</keyword>
<evidence type="ECO:0000313" key="10">
    <source>
        <dbReference type="Proteomes" id="UP000679725"/>
    </source>
</evidence>
<dbReference type="Pfam" id="PF00512">
    <property type="entry name" value="HisKA"/>
    <property type="match status" value="1"/>
</dbReference>
<dbReference type="InterPro" id="IPR003594">
    <property type="entry name" value="HATPase_dom"/>
</dbReference>
<dbReference type="InterPro" id="IPR000700">
    <property type="entry name" value="PAS-assoc_C"/>
</dbReference>
<keyword evidence="3" id="KW-0597">Phosphoprotein</keyword>
<dbReference type="PANTHER" id="PTHR43047">
    <property type="entry name" value="TWO-COMPONENT HISTIDINE PROTEIN KINASE"/>
    <property type="match status" value="1"/>
</dbReference>
<dbReference type="RefSeq" id="WP_215236528.1">
    <property type="nucleotide sequence ID" value="NZ_CAJRAU010000012.1"/>
</dbReference>
<name>A0ABM8UY67_9BACT</name>
<evidence type="ECO:0000313" key="9">
    <source>
        <dbReference type="EMBL" id="CAG5074612.1"/>
    </source>
</evidence>
<dbReference type="Gene3D" id="1.10.287.130">
    <property type="match status" value="1"/>
</dbReference>
<dbReference type="InterPro" id="IPR036097">
    <property type="entry name" value="HisK_dim/P_sf"/>
</dbReference>
<dbReference type="PANTHER" id="PTHR43047:SF64">
    <property type="entry name" value="HISTIDINE KINASE CONTAINING CHEY-HOMOLOGOUS RECEIVER DOMAIN AND PAS DOMAIN-RELATED"/>
    <property type="match status" value="1"/>
</dbReference>
<accession>A0ABM8UY67</accession>
<evidence type="ECO:0000256" key="1">
    <source>
        <dbReference type="ARBA" id="ARBA00000085"/>
    </source>
</evidence>
<evidence type="ECO:0000259" key="8">
    <source>
        <dbReference type="PROSITE" id="PS50113"/>
    </source>
</evidence>
<proteinExistence type="predicted"/>
<dbReference type="Proteomes" id="UP000679725">
    <property type="component" value="Unassembled WGS sequence"/>
</dbReference>
<feature type="domain" description="Histidine kinase" evidence="6">
    <location>
        <begin position="821"/>
        <end position="1045"/>
    </location>
</feature>
<dbReference type="InterPro" id="IPR001610">
    <property type="entry name" value="PAC"/>
</dbReference>
<dbReference type="NCBIfam" id="TIGR00229">
    <property type="entry name" value="sensory_box"/>
    <property type="match status" value="3"/>
</dbReference>
<dbReference type="EMBL" id="CAJRAU010000012">
    <property type="protein sequence ID" value="CAG5074612.1"/>
    <property type="molecule type" value="Genomic_DNA"/>
</dbReference>
<dbReference type="InterPro" id="IPR013655">
    <property type="entry name" value="PAS_fold_3"/>
</dbReference>
<dbReference type="SMART" id="SM00387">
    <property type="entry name" value="HATPase_c"/>
    <property type="match status" value="1"/>
</dbReference>
<keyword evidence="10" id="KW-1185">Reference proteome</keyword>
<evidence type="ECO:0000259" key="7">
    <source>
        <dbReference type="PROSITE" id="PS50112"/>
    </source>
</evidence>
<feature type="domain" description="PAS" evidence="7">
    <location>
        <begin position="536"/>
        <end position="608"/>
    </location>
</feature>
<dbReference type="PROSITE" id="PS50113">
    <property type="entry name" value="PAC"/>
    <property type="match status" value="3"/>
</dbReference>
<dbReference type="Pfam" id="PF08448">
    <property type="entry name" value="PAS_4"/>
    <property type="match status" value="2"/>
</dbReference>
<dbReference type="InterPro" id="IPR036890">
    <property type="entry name" value="HATPase_C_sf"/>
</dbReference>
<feature type="domain" description="PAS" evidence="7">
    <location>
        <begin position="285"/>
        <end position="355"/>
    </location>
</feature>
<dbReference type="SUPFAM" id="SSF55785">
    <property type="entry name" value="PYP-like sensor domain (PAS domain)"/>
    <property type="match status" value="5"/>
</dbReference>
<keyword evidence="4 9" id="KW-0808">Transferase</keyword>